<dbReference type="CDD" id="cd05013">
    <property type="entry name" value="SIS_RpiR"/>
    <property type="match status" value="1"/>
</dbReference>
<dbReference type="GO" id="GO:0003677">
    <property type="term" value="F:DNA binding"/>
    <property type="evidence" value="ECO:0007669"/>
    <property type="project" value="UniProtKB-KW"/>
</dbReference>
<dbReference type="PROSITE" id="PS51071">
    <property type="entry name" value="HTH_RPIR"/>
    <property type="match status" value="1"/>
</dbReference>
<dbReference type="InterPro" id="IPR036388">
    <property type="entry name" value="WH-like_DNA-bd_sf"/>
</dbReference>
<keyword evidence="2" id="KW-0238">DNA-binding</keyword>
<dbReference type="Pfam" id="PF01418">
    <property type="entry name" value="HTH_6"/>
    <property type="match status" value="1"/>
</dbReference>
<evidence type="ECO:0000259" key="4">
    <source>
        <dbReference type="PROSITE" id="PS51071"/>
    </source>
</evidence>
<dbReference type="RefSeq" id="WP_088875584.1">
    <property type="nucleotide sequence ID" value="NZ_CP022113.1"/>
</dbReference>
<evidence type="ECO:0000313" key="7">
    <source>
        <dbReference type="Proteomes" id="UP000197153"/>
    </source>
</evidence>
<feature type="domain" description="SIS" evidence="5">
    <location>
        <begin position="144"/>
        <end position="287"/>
    </location>
</feature>
<gene>
    <name evidence="6" type="ORF">Y958_30115</name>
</gene>
<dbReference type="GO" id="GO:0097367">
    <property type="term" value="F:carbohydrate derivative binding"/>
    <property type="evidence" value="ECO:0007669"/>
    <property type="project" value="InterPro"/>
</dbReference>
<evidence type="ECO:0000259" key="5">
    <source>
        <dbReference type="PROSITE" id="PS51464"/>
    </source>
</evidence>
<evidence type="ECO:0000313" key="6">
    <source>
        <dbReference type="EMBL" id="ASG25208.1"/>
    </source>
</evidence>
<dbReference type="PANTHER" id="PTHR30514:SF20">
    <property type="entry name" value="TRANSCRIPTIONAL REGULATOR"/>
    <property type="match status" value="1"/>
</dbReference>
<organism evidence="6 7">
    <name type="scientific">Nitrospirillum viridazoti CBAmc</name>
    <dbReference type="NCBI Taxonomy" id="1441467"/>
    <lineage>
        <taxon>Bacteria</taxon>
        <taxon>Pseudomonadati</taxon>
        <taxon>Pseudomonadota</taxon>
        <taxon>Alphaproteobacteria</taxon>
        <taxon>Rhodospirillales</taxon>
        <taxon>Azospirillaceae</taxon>
        <taxon>Nitrospirillum</taxon>
        <taxon>Nitrospirillum viridazoti</taxon>
    </lineage>
</organism>
<dbReference type="EMBL" id="CP022113">
    <property type="protein sequence ID" value="ASG25208.1"/>
    <property type="molecule type" value="Genomic_DNA"/>
</dbReference>
<dbReference type="InterPro" id="IPR047640">
    <property type="entry name" value="RpiR-like"/>
</dbReference>
<dbReference type="PANTHER" id="PTHR30514">
    <property type="entry name" value="GLUCOKINASE"/>
    <property type="match status" value="1"/>
</dbReference>
<evidence type="ECO:0000256" key="1">
    <source>
        <dbReference type="ARBA" id="ARBA00023015"/>
    </source>
</evidence>
<dbReference type="InterPro" id="IPR001347">
    <property type="entry name" value="SIS_dom"/>
</dbReference>
<name>A0A248K435_9PROT</name>
<dbReference type="PROSITE" id="PS51464">
    <property type="entry name" value="SIS"/>
    <property type="match status" value="1"/>
</dbReference>
<dbReference type="SUPFAM" id="SSF53697">
    <property type="entry name" value="SIS domain"/>
    <property type="match status" value="1"/>
</dbReference>
<dbReference type="GO" id="GO:1901135">
    <property type="term" value="P:carbohydrate derivative metabolic process"/>
    <property type="evidence" value="ECO:0007669"/>
    <property type="project" value="InterPro"/>
</dbReference>
<dbReference type="AlphaFoldDB" id="A0A248K435"/>
<protein>
    <submittedName>
        <fullName evidence="6">Iron dicitrate transport regulator FecR</fullName>
    </submittedName>
</protein>
<dbReference type="InterPro" id="IPR000281">
    <property type="entry name" value="HTH_RpiR"/>
</dbReference>
<proteinExistence type="predicted"/>
<dbReference type="Gene3D" id="1.10.10.10">
    <property type="entry name" value="Winged helix-like DNA-binding domain superfamily/Winged helix DNA-binding domain"/>
    <property type="match status" value="1"/>
</dbReference>
<dbReference type="InterPro" id="IPR035472">
    <property type="entry name" value="RpiR-like_SIS"/>
</dbReference>
<dbReference type="InterPro" id="IPR009057">
    <property type="entry name" value="Homeodomain-like_sf"/>
</dbReference>
<keyword evidence="7" id="KW-1185">Reference proteome</keyword>
<keyword evidence="1" id="KW-0805">Transcription regulation</keyword>
<dbReference type="Pfam" id="PF01380">
    <property type="entry name" value="SIS"/>
    <property type="match status" value="1"/>
</dbReference>
<keyword evidence="3" id="KW-0804">Transcription</keyword>
<evidence type="ECO:0000256" key="3">
    <source>
        <dbReference type="ARBA" id="ARBA00023163"/>
    </source>
</evidence>
<dbReference type="InterPro" id="IPR046348">
    <property type="entry name" value="SIS_dom_sf"/>
</dbReference>
<dbReference type="KEGG" id="nao:Y958_30115"/>
<dbReference type="SUPFAM" id="SSF46689">
    <property type="entry name" value="Homeodomain-like"/>
    <property type="match status" value="1"/>
</dbReference>
<reference evidence="6 7" key="1">
    <citation type="submission" date="2017-06" db="EMBL/GenBank/DDBJ databases">
        <title>Complete genome sequence of Nitrospirillum amazonense strain CBAmC, an endophytic nitrogen-fixing and plant growth-promoting bacterium, isolated from sugarcane.</title>
        <authorList>
            <person name="Schwab S."/>
            <person name="dos Santos Teixeira K.R."/>
            <person name="Simoes Araujo J.L."/>
            <person name="Soares Vidal M."/>
            <person name="Borges de Freitas H.R."/>
            <person name="Rivello Crivelaro A.L."/>
            <person name="Bueno de Camargo Nunes A."/>
            <person name="dos Santos C.M."/>
            <person name="Palmeira da Silva Rosa D."/>
            <person name="da Silva Padilha D."/>
            <person name="da Silva E."/>
            <person name="Araujo Terra L."/>
            <person name="Soares Mendes V."/>
            <person name="Farinelli L."/>
            <person name="Magalhaes Cruz L."/>
            <person name="Baldani J.I."/>
        </authorList>
    </citation>
    <scope>NUCLEOTIDE SEQUENCE [LARGE SCALE GENOMIC DNA]</scope>
    <source>
        <strain evidence="6 7">CBAmC</strain>
    </source>
</reference>
<feature type="domain" description="HTH rpiR-type" evidence="4">
    <location>
        <begin position="12"/>
        <end position="88"/>
    </location>
</feature>
<evidence type="ECO:0000256" key="2">
    <source>
        <dbReference type="ARBA" id="ARBA00023125"/>
    </source>
</evidence>
<dbReference type="Proteomes" id="UP000197153">
    <property type="component" value="Chromosome 4"/>
</dbReference>
<dbReference type="Gene3D" id="3.40.50.10490">
    <property type="entry name" value="Glucose-6-phosphate isomerase like protein, domain 1"/>
    <property type="match status" value="1"/>
</dbReference>
<sequence>MTGSATVPRTAEELRAAILERYDTFSKRLQQIARFVLDHPDDLALETLAVVAERSGVQPSAIVRFAKALGYSGAMPMQRLLRDGLLANHTALGYGERVRQFNAALDHQAGGGDGGDLLAEFVERDTLALENLGQTMTKADLMRAVKLIDQAQTLYIMGFRRAFPVASYLAYSFQQVGKRTIFVDGVGGLTSQQMGAVGESDLLIAVSYHPYAEETVHAVEAAAGAGAKVLTITDSLVSPMAKMAVHVLQVRESEVRGFRSLAASLCLAQTLVISLAFERERASARGVSRPRRRKA</sequence>
<dbReference type="GO" id="GO:0003700">
    <property type="term" value="F:DNA-binding transcription factor activity"/>
    <property type="evidence" value="ECO:0007669"/>
    <property type="project" value="InterPro"/>
</dbReference>
<accession>A0A248K435</accession>